<dbReference type="RefSeq" id="WP_134749201.1">
    <property type="nucleotide sequence ID" value="NZ_CP038148.1"/>
</dbReference>
<feature type="domain" description="Cupin type-2" evidence="2">
    <location>
        <begin position="131"/>
        <end position="190"/>
    </location>
</feature>
<name>A0A4P7CS29_9BURK</name>
<evidence type="ECO:0000256" key="1">
    <source>
        <dbReference type="SAM" id="MobiDB-lite"/>
    </source>
</evidence>
<keyword evidence="4" id="KW-1185">Reference proteome</keyword>
<dbReference type="SUPFAM" id="SSF51182">
    <property type="entry name" value="RmlC-like cupins"/>
    <property type="match status" value="1"/>
</dbReference>
<evidence type="ECO:0000259" key="2">
    <source>
        <dbReference type="Pfam" id="PF07883"/>
    </source>
</evidence>
<reference evidence="3 4" key="1">
    <citation type="submission" date="2019-03" db="EMBL/GenBank/DDBJ databases">
        <title>Paraburkholderia sp. 7MH5, isolated from subtropical forest soil.</title>
        <authorList>
            <person name="Gao Z.-H."/>
            <person name="Qiu L.-H."/>
        </authorList>
    </citation>
    <scope>NUCLEOTIDE SEQUENCE [LARGE SCALE GENOMIC DNA]</scope>
    <source>
        <strain evidence="3 4">7MH5</strain>
    </source>
</reference>
<proteinExistence type="predicted"/>
<dbReference type="InterPro" id="IPR014710">
    <property type="entry name" value="RmlC-like_jellyroll"/>
</dbReference>
<dbReference type="Proteomes" id="UP000295727">
    <property type="component" value="Chromosome 1"/>
</dbReference>
<accession>A0A4P7CS29</accession>
<evidence type="ECO:0000313" key="4">
    <source>
        <dbReference type="Proteomes" id="UP000295727"/>
    </source>
</evidence>
<dbReference type="CDD" id="cd06981">
    <property type="entry name" value="cupin_reut_a1446"/>
    <property type="match status" value="1"/>
</dbReference>
<dbReference type="KEGG" id="ppai:E1956_12345"/>
<feature type="compositionally biased region" description="Low complexity" evidence="1">
    <location>
        <begin position="17"/>
        <end position="80"/>
    </location>
</feature>
<organism evidence="3 4">
    <name type="scientific">Paraburkholderia pallida</name>
    <dbReference type="NCBI Taxonomy" id="2547399"/>
    <lineage>
        <taxon>Bacteria</taxon>
        <taxon>Pseudomonadati</taxon>
        <taxon>Pseudomonadota</taxon>
        <taxon>Betaproteobacteria</taxon>
        <taxon>Burkholderiales</taxon>
        <taxon>Burkholderiaceae</taxon>
        <taxon>Paraburkholderia</taxon>
    </lineage>
</organism>
<dbReference type="OrthoDB" id="9798585at2"/>
<dbReference type="EMBL" id="CP038148">
    <property type="protein sequence ID" value="QBQ97887.1"/>
    <property type="molecule type" value="Genomic_DNA"/>
</dbReference>
<dbReference type="Gene3D" id="2.60.120.10">
    <property type="entry name" value="Jelly Rolls"/>
    <property type="match status" value="1"/>
</dbReference>
<gene>
    <name evidence="3" type="ORF">E1956_12345</name>
</gene>
<dbReference type="InterPro" id="IPR013096">
    <property type="entry name" value="Cupin_2"/>
</dbReference>
<dbReference type="InterPro" id="IPR011051">
    <property type="entry name" value="RmlC_Cupin_sf"/>
</dbReference>
<feature type="region of interest" description="Disordered" evidence="1">
    <location>
        <begin position="1"/>
        <end position="80"/>
    </location>
</feature>
<sequence length="199" mass="20168">MSASGGHAQAGDRAGNRSDNASSNASGGASSSASRNASGSASSNASSSASGNASSNASSSASDNASSNASSSASGNTSSSALGNASVGNLYAGIEAGARDERFERLIARAGVLIERIVSTGQASPEGFWYDDPRDEWVVLLAGAAELEFEAQGGARHRMRPGDYVHIPAHCRHRVAWTDTAAPTVWLAVYFGAGADERE</sequence>
<evidence type="ECO:0000313" key="3">
    <source>
        <dbReference type="EMBL" id="QBQ97887.1"/>
    </source>
</evidence>
<dbReference type="Pfam" id="PF07883">
    <property type="entry name" value="Cupin_2"/>
    <property type="match status" value="1"/>
</dbReference>
<protein>
    <submittedName>
        <fullName evidence="3">Cupin domain-containing protein</fullName>
    </submittedName>
</protein>
<dbReference type="AlphaFoldDB" id="A0A4P7CS29"/>